<evidence type="ECO:0000259" key="2">
    <source>
        <dbReference type="Pfam" id="PF01965"/>
    </source>
</evidence>
<dbReference type="GO" id="GO:0008233">
    <property type="term" value="F:peptidase activity"/>
    <property type="evidence" value="ECO:0007669"/>
    <property type="project" value="UniProtKB-KW"/>
</dbReference>
<accession>A0A4R8IPM4</accession>
<keyword evidence="4" id="KW-1185">Reference proteome</keyword>
<dbReference type="InterPro" id="IPR029062">
    <property type="entry name" value="Class_I_gatase-like"/>
</dbReference>
<evidence type="ECO:0000313" key="4">
    <source>
        <dbReference type="Proteomes" id="UP000294914"/>
    </source>
</evidence>
<keyword evidence="3" id="KW-0378">Hydrolase</keyword>
<dbReference type="AlphaFoldDB" id="A0A4R8IPM4"/>
<dbReference type="InterPro" id="IPR002818">
    <property type="entry name" value="DJ-1/PfpI"/>
</dbReference>
<dbReference type="PANTHER" id="PTHR42733:SF12">
    <property type="entry name" value="PROTEINASE"/>
    <property type="match status" value="1"/>
</dbReference>
<dbReference type="PROSITE" id="PS51276">
    <property type="entry name" value="PEPTIDASE_C56_PFPI"/>
    <property type="match status" value="1"/>
</dbReference>
<keyword evidence="3" id="KW-0645">Protease</keyword>
<dbReference type="GO" id="GO:0006508">
    <property type="term" value="P:proteolysis"/>
    <property type="evidence" value="ECO:0007669"/>
    <property type="project" value="UniProtKB-KW"/>
</dbReference>
<dbReference type="SUPFAM" id="SSF52317">
    <property type="entry name" value="Class I glutamine amidotransferase-like"/>
    <property type="match status" value="1"/>
</dbReference>
<reference evidence="3 4" key="1">
    <citation type="submission" date="2019-03" db="EMBL/GenBank/DDBJ databases">
        <title>Genomic Encyclopedia of Type Strains, Phase IV (KMG-IV): sequencing the most valuable type-strain genomes for metagenomic binning, comparative biology and taxonomic classification.</title>
        <authorList>
            <person name="Goeker M."/>
        </authorList>
    </citation>
    <scope>NUCLEOTIDE SEQUENCE [LARGE SCALE GENOMIC DNA]</scope>
    <source>
        <strain evidence="3 4">DSM 16326</strain>
    </source>
</reference>
<dbReference type="Gene3D" id="3.40.50.880">
    <property type="match status" value="1"/>
</dbReference>
<dbReference type="CDD" id="cd03134">
    <property type="entry name" value="GATase1_PfpI_like"/>
    <property type="match status" value="1"/>
</dbReference>
<evidence type="ECO:0000256" key="1">
    <source>
        <dbReference type="ARBA" id="ARBA00008542"/>
    </source>
</evidence>
<dbReference type="RefSeq" id="WP_134082146.1">
    <property type="nucleotide sequence ID" value="NZ_SOQX01000002.1"/>
</dbReference>
<dbReference type="NCBIfam" id="TIGR01382">
    <property type="entry name" value="PfpI"/>
    <property type="match status" value="1"/>
</dbReference>
<organism evidence="3 4">
    <name type="scientific">Thiohalophilus thiocyanatoxydans</name>
    <dbReference type="NCBI Taxonomy" id="381308"/>
    <lineage>
        <taxon>Bacteria</taxon>
        <taxon>Pseudomonadati</taxon>
        <taxon>Pseudomonadota</taxon>
        <taxon>Gammaproteobacteria</taxon>
        <taxon>Thiohalomonadales</taxon>
        <taxon>Thiohalophilaceae</taxon>
        <taxon>Thiohalophilus</taxon>
    </lineage>
</organism>
<sequence>MSKLVFIVGEGFEDSEFQVPYEHLKKAGHAIDVMGDEAGVDVHGKRGGFAAHIDIDARGAYPHDYAALVIPGGFGPDRLRTNEKIVAFVEGFVSTGKPVAAICHGPQLLIEADQVRGRTLTSWPSVRTDLLNAGAVWVDEPVVVDGNLITSRKPADLEPFCQAIDAALARQAA</sequence>
<name>A0A4R8IPM4_9GAMM</name>
<proteinExistence type="inferred from homology"/>
<dbReference type="Pfam" id="PF01965">
    <property type="entry name" value="DJ-1_PfpI"/>
    <property type="match status" value="1"/>
</dbReference>
<comment type="caution">
    <text evidence="3">The sequence shown here is derived from an EMBL/GenBank/DDBJ whole genome shotgun (WGS) entry which is preliminary data.</text>
</comment>
<dbReference type="Proteomes" id="UP000294914">
    <property type="component" value="Unassembled WGS sequence"/>
</dbReference>
<protein>
    <submittedName>
        <fullName evidence="3">Protease I</fullName>
    </submittedName>
</protein>
<feature type="domain" description="DJ-1/PfpI" evidence="2">
    <location>
        <begin position="3"/>
        <end position="164"/>
    </location>
</feature>
<gene>
    <name evidence="3" type="ORF">EDC23_1265</name>
</gene>
<dbReference type="PANTHER" id="PTHR42733">
    <property type="entry name" value="DJ-1 PROTEIN"/>
    <property type="match status" value="1"/>
</dbReference>
<comment type="similarity">
    <text evidence="1">Belongs to the peptidase C56 family.</text>
</comment>
<dbReference type="InterPro" id="IPR006286">
    <property type="entry name" value="C56_PfpI-like"/>
</dbReference>
<dbReference type="EMBL" id="SOQX01000002">
    <property type="protein sequence ID" value="TDY02881.1"/>
    <property type="molecule type" value="Genomic_DNA"/>
</dbReference>
<evidence type="ECO:0000313" key="3">
    <source>
        <dbReference type="EMBL" id="TDY02881.1"/>
    </source>
</evidence>
<dbReference type="OrthoDB" id="9792284at2"/>